<dbReference type="AlphaFoldDB" id="A0AAI8AM38"/>
<feature type="chain" id="PRO_5042466630" description="DUF31 domain-containing protein" evidence="2">
    <location>
        <begin position="21"/>
        <end position="727"/>
    </location>
</feature>
<name>A0AAI8AM38_MESHY</name>
<feature type="compositionally biased region" description="Low complexity" evidence="1">
    <location>
        <begin position="166"/>
        <end position="182"/>
    </location>
</feature>
<feature type="region of interest" description="Disordered" evidence="1">
    <location>
        <begin position="149"/>
        <end position="217"/>
    </location>
</feature>
<evidence type="ECO:0000259" key="3">
    <source>
        <dbReference type="Pfam" id="PF01732"/>
    </source>
</evidence>
<gene>
    <name evidence="4" type="ORF">MOS_050</name>
</gene>
<evidence type="ECO:0000256" key="2">
    <source>
        <dbReference type="SAM" id="SignalP"/>
    </source>
</evidence>
<feature type="compositionally biased region" description="Polar residues" evidence="1">
    <location>
        <begin position="184"/>
        <end position="193"/>
    </location>
</feature>
<protein>
    <recommendedName>
        <fullName evidence="3">DUF31 domain-containing protein</fullName>
    </recommendedName>
</protein>
<feature type="domain" description="DUF31" evidence="3">
    <location>
        <begin position="250"/>
        <end position="645"/>
    </location>
</feature>
<dbReference type="PRINTS" id="PR00840">
    <property type="entry name" value="Y06768FAMILY"/>
</dbReference>
<dbReference type="RefSeq" id="WP_014335336.1">
    <property type="nucleotide sequence ID" value="NC_019552.1"/>
</dbReference>
<organism evidence="4 5">
    <name type="scientific">Mesomycoplasma hyorhinis SK76</name>
    <dbReference type="NCBI Taxonomy" id="1118964"/>
    <lineage>
        <taxon>Bacteria</taxon>
        <taxon>Bacillati</taxon>
        <taxon>Mycoplasmatota</taxon>
        <taxon>Mycoplasmoidales</taxon>
        <taxon>Metamycoplasmataceae</taxon>
        <taxon>Mesomycoplasma</taxon>
    </lineage>
</organism>
<dbReference type="InterPro" id="IPR022381">
    <property type="entry name" value="Uncharacterised_MG067"/>
</dbReference>
<feature type="compositionally biased region" description="Polar residues" evidence="1">
    <location>
        <begin position="203"/>
        <end position="217"/>
    </location>
</feature>
<dbReference type="PROSITE" id="PS51257">
    <property type="entry name" value="PROKAR_LIPOPROTEIN"/>
    <property type="match status" value="1"/>
</dbReference>
<evidence type="ECO:0000256" key="1">
    <source>
        <dbReference type="SAM" id="MobiDB-lite"/>
    </source>
</evidence>
<accession>A0AAI8AM38</accession>
<proteinExistence type="predicted"/>
<dbReference type="InterPro" id="IPR022382">
    <property type="entry name" value="Mycoplasma_peptidase_DUF31"/>
</dbReference>
<dbReference type="NCBIfam" id="NF045841">
    <property type="entry name" value="Ig_SerProt_MIP"/>
    <property type="match status" value="1"/>
</dbReference>
<dbReference type="Proteomes" id="UP000009399">
    <property type="component" value="Chromosome"/>
</dbReference>
<evidence type="ECO:0000313" key="5">
    <source>
        <dbReference type="Proteomes" id="UP000009399"/>
    </source>
</evidence>
<reference evidence="4 5" key="1">
    <citation type="journal article" date="2013" name="Genome Announc.">
        <title>Complete Genome Sequence of Mycoplasma hyorhinis Strain SK76.</title>
        <authorList>
            <person name="Goodison S."/>
            <person name="Urquidi V."/>
            <person name="Kumar D."/>
            <person name="Reyes L."/>
            <person name="Rosser C.J."/>
        </authorList>
    </citation>
    <scope>NUCLEOTIDE SEQUENCE [LARGE SCALE GENOMIC DNA]</scope>
    <source>
        <strain evidence="4 5">SK76</strain>
    </source>
</reference>
<keyword evidence="2" id="KW-0732">Signal</keyword>
<dbReference type="Pfam" id="PF01732">
    <property type="entry name" value="Mycop_pep_DUF31"/>
    <property type="match status" value="1"/>
</dbReference>
<feature type="signal peptide" evidence="2">
    <location>
        <begin position="1"/>
        <end position="20"/>
    </location>
</feature>
<dbReference type="EMBL" id="CP003914">
    <property type="protein sequence ID" value="AFX73982.1"/>
    <property type="molecule type" value="Genomic_DNA"/>
</dbReference>
<evidence type="ECO:0000313" key="4">
    <source>
        <dbReference type="EMBL" id="AFX73982.1"/>
    </source>
</evidence>
<sequence length="727" mass="83574">MKKVKSLLLLSVIPSFFFLISCTQEQTQNQILEEVSSKMKQFLNEDEKLKSDVIQKLDFKKISENKASLDITLESSFMSIFSNPKARLNLEVKISNINKRIYKRKNEFEKNNATFLIDNINPSLDYKVEIIKINDKEVALTESESNNFHFQIKATKPAPKKEEEPANNNTPPTQESSQQEQPKNNDSSSQEQSQPDKNEPQQDQKTPSSDNQRQFTLPDNFRFPTQQTDLSANEYPSFASKYRAIDPQALYKELYDRTFSVKFGITLNKGVKNYGSPENKFLATENGTTWLLDYHKKDENNYKLFFATNLHVASHLSNTLDENLLKNFNYEDPSHNKATSISLGKSSTEPNSFLMHNNNYDFSTNQNNITKFYASDPNFKNANYSDLSASVTTKTEAFSAPKLIFAGYDFIDRKYIQPFQDELQQRVKSTLDHSTDDEETNEYSEYKILQNALKTKEFIPLYTDFAVFELDVNLANADSTLKSWILKAINALNEYIKRNKENELPNQDKSISNYMQSMDYVSAKYLSNNSQYLTNSKNAYVLGYPGIDNGKSTLAWNNPTERNDDNNPPSYWRSPKNKEAFAISSDGYQQKMLNQNLNPYTKVFHRVLGDYYGFTNNIKFSSLYFGASGSLVYNEFGQMIGIYSGVQVNGEKWNLLKFASYTPFLLSNDFRDGDNNKVIKAYNLIDGSNKQKFPAQTRSYRQNLQEIYPNGFENGNFTTALFPNGFK</sequence>
<dbReference type="KEGG" id="mhs:MOS_050"/>